<dbReference type="EMBL" id="CDQK01000004">
    <property type="protein sequence ID" value="CEP23251.1"/>
    <property type="molecule type" value="Genomic_DNA"/>
</dbReference>
<keyword evidence="3 7" id="KW-0813">Transport</keyword>
<evidence type="ECO:0000256" key="2">
    <source>
        <dbReference type="ARBA" id="ARBA00008974"/>
    </source>
</evidence>
<evidence type="ECO:0000313" key="10">
    <source>
        <dbReference type="Proteomes" id="UP000038830"/>
    </source>
</evidence>
<feature type="transmembrane region" description="Helical" evidence="8">
    <location>
        <begin position="328"/>
        <end position="348"/>
    </location>
</feature>
<accession>A0A0H5C5J1</accession>
<evidence type="ECO:0000256" key="4">
    <source>
        <dbReference type="ARBA" id="ARBA00022692"/>
    </source>
</evidence>
<feature type="transmembrane region" description="Helical" evidence="8">
    <location>
        <begin position="138"/>
        <end position="159"/>
    </location>
</feature>
<dbReference type="PIRSF" id="PIRSF002744">
    <property type="entry name" value="Pur-cyt_permease"/>
    <property type="match status" value="1"/>
</dbReference>
<organism evidence="9 10">
    <name type="scientific">Cyberlindnera jadinii (strain ATCC 18201 / CBS 1600 / BCRC 20928 / JCM 3617 / NBRC 0987 / NRRL Y-1542)</name>
    <name type="common">Torula yeast</name>
    <name type="synonym">Candida utilis</name>
    <dbReference type="NCBI Taxonomy" id="983966"/>
    <lineage>
        <taxon>Eukaryota</taxon>
        <taxon>Fungi</taxon>
        <taxon>Dikarya</taxon>
        <taxon>Ascomycota</taxon>
        <taxon>Saccharomycotina</taxon>
        <taxon>Saccharomycetes</taxon>
        <taxon>Phaffomycetales</taxon>
        <taxon>Phaffomycetaceae</taxon>
        <taxon>Cyberlindnera</taxon>
    </lineage>
</organism>
<feature type="transmembrane region" description="Helical" evidence="8">
    <location>
        <begin position="207"/>
        <end position="223"/>
    </location>
</feature>
<dbReference type="GO" id="GO:0022857">
    <property type="term" value="F:transmembrane transporter activity"/>
    <property type="evidence" value="ECO:0007669"/>
    <property type="project" value="InterPro"/>
</dbReference>
<feature type="transmembrane region" description="Helical" evidence="8">
    <location>
        <begin position="475"/>
        <end position="497"/>
    </location>
</feature>
<dbReference type="Pfam" id="PF02133">
    <property type="entry name" value="Transp_cyt_pur"/>
    <property type="match status" value="1"/>
</dbReference>
<dbReference type="Gene3D" id="1.10.4160.10">
    <property type="entry name" value="Hydantoin permease"/>
    <property type="match status" value="1"/>
</dbReference>
<dbReference type="GO" id="GO:0005886">
    <property type="term" value="C:plasma membrane"/>
    <property type="evidence" value="ECO:0007669"/>
    <property type="project" value="TreeGrafter"/>
</dbReference>
<sequence length="538" mass="60253">MSTFSLKERKSFNVEEDLTSDSYSKQDLRTPWSFLTKISAFLESMGVEQRGIHRIQPHERGTKREQFISAIGFWLSAAGGLTTLSSFVLASTVYNLSFRQACICGIIGQFLGCAIAAYCSTMGSRSGCRQMVTARYLFGWWFVKFVSLIGCLGGTGWSIVNCVLGGQILTAISDSRVPLWVGILIVAAVTLVVALFGIKLVLRFEKYLAVPVFITFVLIYISASDKYHLLATYHNDLDATTYKGNWLSFFSLTYSVTATWGTVCSDYYIQFPENTPGYQTFILTFLGIGIPSTFVAVFGLILSTLAMVDEDYSTAYALYGTGGLLEQAFSRWGGFGKFCVVIMLFSLVSNNICNTYSSAFAFQLLGRFFAKIPRWIWVLVITAIYFCCSIAGRYHFSDFLGNFLPMIGYWISMYFFLLLEENVIFREHFHHLYTKEFPPGQDDKVDELTPSHKKAKRQLYNWDAWNDPSILSHGFAGGFAFCCGIAGAVLGMAQVYYVGPIAAQFGEYGGDLGMWLSMGFCGVTYPLLRYIELKKFGR</sequence>
<reference evidence="10" key="1">
    <citation type="journal article" date="2015" name="J. Biotechnol.">
        <title>The structure of the Cyberlindnera jadinii genome and its relation to Candida utilis analyzed by the occurrence of single nucleotide polymorphisms.</title>
        <authorList>
            <person name="Rupp O."/>
            <person name="Brinkrolf K."/>
            <person name="Buerth C."/>
            <person name="Kunigo M."/>
            <person name="Schneider J."/>
            <person name="Jaenicke S."/>
            <person name="Goesmann A."/>
            <person name="Puehler A."/>
            <person name="Jaeger K.-E."/>
            <person name="Ernst J.F."/>
        </authorList>
    </citation>
    <scope>NUCLEOTIDE SEQUENCE [LARGE SCALE GENOMIC DNA]</scope>
    <source>
        <strain evidence="10">ATCC 18201 / CBS 1600 / BCRC 20928 / JCM 3617 / NBRC 0987 / NRRL Y-1542</strain>
    </source>
</reference>
<feature type="transmembrane region" description="Helical" evidence="8">
    <location>
        <begin position="281"/>
        <end position="308"/>
    </location>
</feature>
<feature type="transmembrane region" description="Helical" evidence="8">
    <location>
        <begin position="246"/>
        <end position="269"/>
    </location>
</feature>
<dbReference type="GO" id="GO:0000329">
    <property type="term" value="C:fungal-type vacuole membrane"/>
    <property type="evidence" value="ECO:0007669"/>
    <property type="project" value="TreeGrafter"/>
</dbReference>
<dbReference type="InterPro" id="IPR026030">
    <property type="entry name" value="Pur-cyt_permease_Fcy2/21/22"/>
</dbReference>
<evidence type="ECO:0000256" key="6">
    <source>
        <dbReference type="ARBA" id="ARBA00023136"/>
    </source>
</evidence>
<evidence type="ECO:0000256" key="5">
    <source>
        <dbReference type="ARBA" id="ARBA00022989"/>
    </source>
</evidence>
<evidence type="ECO:0000256" key="3">
    <source>
        <dbReference type="ARBA" id="ARBA00022448"/>
    </source>
</evidence>
<gene>
    <name evidence="9" type="primary">TPN1</name>
    <name evidence="9" type="ORF">BN1211_3786</name>
</gene>
<evidence type="ECO:0000256" key="8">
    <source>
        <dbReference type="SAM" id="Phobius"/>
    </source>
</evidence>
<dbReference type="AlphaFoldDB" id="A0A0H5C5J1"/>
<evidence type="ECO:0000256" key="7">
    <source>
        <dbReference type="PIRNR" id="PIRNR002744"/>
    </source>
</evidence>
<comment type="subcellular location">
    <subcellularLocation>
        <location evidence="1">Membrane</location>
        <topology evidence="1">Multi-pass membrane protein</topology>
    </subcellularLocation>
</comment>
<feature type="transmembrane region" description="Helical" evidence="8">
    <location>
        <begin position="512"/>
        <end position="531"/>
    </location>
</feature>
<evidence type="ECO:0000256" key="1">
    <source>
        <dbReference type="ARBA" id="ARBA00004141"/>
    </source>
</evidence>
<name>A0A0H5C5J1_CYBJN</name>
<feature type="transmembrane region" description="Helical" evidence="8">
    <location>
        <begin position="96"/>
        <end position="118"/>
    </location>
</feature>
<proteinExistence type="inferred from homology"/>
<feature type="transmembrane region" description="Helical" evidence="8">
    <location>
        <begin position="67"/>
        <end position="90"/>
    </location>
</feature>
<keyword evidence="5 8" id="KW-1133">Transmembrane helix</keyword>
<dbReference type="InterPro" id="IPR001248">
    <property type="entry name" value="Pur-cyt_permease"/>
</dbReference>
<keyword evidence="4 8" id="KW-0812">Transmembrane</keyword>
<dbReference type="Proteomes" id="UP000038830">
    <property type="component" value="Unassembled WGS sequence"/>
</dbReference>
<protein>
    <submittedName>
        <fullName evidence="9">TPN1 protein</fullName>
    </submittedName>
</protein>
<comment type="similarity">
    <text evidence="2 7">Belongs to the purine-cytosine permease (2.A.39) family.</text>
</comment>
<dbReference type="PANTHER" id="PTHR31806:SF17">
    <property type="entry name" value="VITAMIN B6 TRANSPORTER TPN1"/>
    <property type="match status" value="1"/>
</dbReference>
<feature type="transmembrane region" description="Helical" evidence="8">
    <location>
        <begin position="375"/>
        <end position="396"/>
    </location>
</feature>
<dbReference type="PANTHER" id="PTHR31806">
    <property type="entry name" value="PURINE-CYTOSINE PERMEASE FCY2-RELATED"/>
    <property type="match status" value="1"/>
</dbReference>
<keyword evidence="6 7" id="KW-0472">Membrane</keyword>
<feature type="transmembrane region" description="Helical" evidence="8">
    <location>
        <begin position="179"/>
        <end position="202"/>
    </location>
</feature>
<evidence type="ECO:0000313" key="9">
    <source>
        <dbReference type="EMBL" id="CEP23251.1"/>
    </source>
</evidence>
<feature type="transmembrane region" description="Helical" evidence="8">
    <location>
        <begin position="402"/>
        <end position="419"/>
    </location>
</feature>